<keyword evidence="3" id="KW-1185">Reference proteome</keyword>
<evidence type="ECO:0000313" key="2">
    <source>
        <dbReference type="EMBL" id="UOF90638.1"/>
    </source>
</evidence>
<gene>
    <name evidence="2" type="ORF">LSG31_22755</name>
</gene>
<accession>A0ABY4CJR0</accession>
<evidence type="ECO:0000313" key="3">
    <source>
        <dbReference type="Proteomes" id="UP000830167"/>
    </source>
</evidence>
<feature type="compositionally biased region" description="Low complexity" evidence="1">
    <location>
        <begin position="239"/>
        <end position="249"/>
    </location>
</feature>
<evidence type="ECO:0000256" key="1">
    <source>
        <dbReference type="SAM" id="MobiDB-lite"/>
    </source>
</evidence>
<dbReference type="SUPFAM" id="SSF82171">
    <property type="entry name" value="DPP6 N-terminal domain-like"/>
    <property type="match status" value="1"/>
</dbReference>
<reference evidence="2" key="1">
    <citation type="submission" date="2021-12" db="EMBL/GenBank/DDBJ databases">
        <title>Alicyclobacillaceae gen. nov., sp. nov., isolated from chalcocite enrichment system.</title>
        <authorList>
            <person name="Jiang Z."/>
        </authorList>
    </citation>
    <scope>NUCLEOTIDE SEQUENCE</scope>
    <source>
        <strain evidence="2">MYW30-H2</strain>
    </source>
</reference>
<organism evidence="2 3">
    <name type="scientific">Fodinisporobacter ferrooxydans</name>
    <dbReference type="NCBI Taxonomy" id="2901836"/>
    <lineage>
        <taxon>Bacteria</taxon>
        <taxon>Bacillati</taxon>
        <taxon>Bacillota</taxon>
        <taxon>Bacilli</taxon>
        <taxon>Bacillales</taxon>
        <taxon>Alicyclobacillaceae</taxon>
        <taxon>Fodinisporobacter</taxon>
    </lineage>
</organism>
<dbReference type="EMBL" id="CP089291">
    <property type="protein sequence ID" value="UOF90638.1"/>
    <property type="molecule type" value="Genomic_DNA"/>
</dbReference>
<feature type="region of interest" description="Disordered" evidence="1">
    <location>
        <begin position="219"/>
        <end position="259"/>
    </location>
</feature>
<sequence>MKWKKWLGIFCCILVLQFGSLVYLNFYLNQPALPVAATADAKQKDSAASEVSVPDQAVDPLISPDRQHIAYSTDQHQLLVDGLNGTVFHTTVGRIVFKKWLDDSTLLYFDQRGNLACYILQLQGSKSVLVDTWPTTKWIVADAFFSPYIELLYIELTDSQGYAHIYRYDAVVGTTELPFGSIRVDHVEYDPVTDTMKVFDALGRVWTYKNNRITRPDGSTLDVHINQAPPSQHDVPKANKNTSKKSNSTGFEIKSVNGK</sequence>
<dbReference type="RefSeq" id="WP_347437337.1">
    <property type="nucleotide sequence ID" value="NZ_CP089291.1"/>
</dbReference>
<name>A0ABY4CJR0_9BACL</name>
<proteinExistence type="predicted"/>
<dbReference type="Proteomes" id="UP000830167">
    <property type="component" value="Chromosome"/>
</dbReference>
<protein>
    <submittedName>
        <fullName evidence="2">Uncharacterized protein</fullName>
    </submittedName>
</protein>